<gene>
    <name evidence="2" type="ordered locus">Ngar_c34180</name>
</gene>
<dbReference type="PANTHER" id="PTHR42731">
    <property type="entry name" value="SLL1084 PROTEIN"/>
    <property type="match status" value="1"/>
</dbReference>
<dbReference type="GeneID" id="13797228"/>
<dbReference type="RefSeq" id="WP_015020866.1">
    <property type="nucleotide sequence ID" value="NC_018719.1"/>
</dbReference>
<evidence type="ECO:0000313" key="3">
    <source>
        <dbReference type="Proteomes" id="UP000008037"/>
    </source>
</evidence>
<reference evidence="2 3" key="1">
    <citation type="journal article" date="2012" name="Environ. Microbiol.">
        <title>The genome of the ammonia-oxidizing Candidatus Nitrososphaera gargensis: insights into metabolic versatility and environmental adaptations.</title>
        <authorList>
            <person name="Spang A."/>
            <person name="Poehlein A."/>
            <person name="Offre P."/>
            <person name="Zumbragel S."/>
            <person name="Haider S."/>
            <person name="Rychlik N."/>
            <person name="Nowka B."/>
            <person name="Schmeisser C."/>
            <person name="Lebedeva E.V."/>
            <person name="Rattei T."/>
            <person name="Bohm C."/>
            <person name="Schmid M."/>
            <person name="Galushko A."/>
            <person name="Hatzenpichler R."/>
            <person name="Weinmaier T."/>
            <person name="Daniel R."/>
            <person name="Schleper C."/>
            <person name="Spieck E."/>
            <person name="Streit W."/>
            <person name="Wagner M."/>
        </authorList>
    </citation>
    <scope>NUCLEOTIDE SEQUENCE [LARGE SCALE GENOMIC DNA]</scope>
    <source>
        <strain evidence="3">Ga9.2</strain>
    </source>
</reference>
<dbReference type="PANTHER" id="PTHR42731:SF4">
    <property type="entry name" value="RADICAL SAM DOMAIN PROTEIN"/>
    <property type="match status" value="1"/>
</dbReference>
<dbReference type="GO" id="GO:0051536">
    <property type="term" value="F:iron-sulfur cluster binding"/>
    <property type="evidence" value="ECO:0007669"/>
    <property type="project" value="InterPro"/>
</dbReference>
<dbReference type="SFLD" id="SFLDG01082">
    <property type="entry name" value="B12-binding_domain_containing"/>
    <property type="match status" value="1"/>
</dbReference>
<dbReference type="CDD" id="cd01335">
    <property type="entry name" value="Radical_SAM"/>
    <property type="match status" value="1"/>
</dbReference>
<dbReference type="InterPro" id="IPR023404">
    <property type="entry name" value="rSAM_horseshoe"/>
</dbReference>
<dbReference type="STRING" id="1237085.Ngar_c34180"/>
<dbReference type="SFLD" id="SFLDS00029">
    <property type="entry name" value="Radical_SAM"/>
    <property type="match status" value="1"/>
</dbReference>
<feature type="domain" description="Radical SAM core" evidence="1">
    <location>
        <begin position="223"/>
        <end position="474"/>
    </location>
</feature>
<evidence type="ECO:0000313" key="2">
    <source>
        <dbReference type="EMBL" id="AFU60333.1"/>
    </source>
</evidence>
<dbReference type="PROSITE" id="PS51918">
    <property type="entry name" value="RADICAL_SAM"/>
    <property type="match status" value="1"/>
</dbReference>
<dbReference type="InterPro" id="IPR058240">
    <property type="entry name" value="rSAM_sf"/>
</dbReference>
<dbReference type="InParanoid" id="K0ILD2"/>
<proteinExistence type="predicted"/>
<dbReference type="Pfam" id="PF04055">
    <property type="entry name" value="Radical_SAM"/>
    <property type="match status" value="1"/>
</dbReference>
<accession>K0ILD2</accession>
<dbReference type="AlphaFoldDB" id="K0ILD2"/>
<sequence>MSSGYKIVLSGSKTAVSDFRHSNWIGFLGCIPSNYPKMPYSREIMENIFFPTQSDDEGRLKFAPYSLRKIEAALLEYGFTKDEVIIADPRKLDRAIGPETKAIGLTVHDPLGYSAVSQLNACLFRLINWWPAPSYTAAAFGDIIKNPLLKRYNSKLIIGGPGIWQLEEHPEMFKEWGIDCLVSGEAESIAGPLFESAVKGEAVLPERAASGKPLRSDKVPIIRGPSTGGVVEITRGCGRGCQFCTPDLLFFGSIPKENILKEVEIEVRHGIRRIELHSEDALFYGRKLGSFEVNHEAIVDLFTSVKKFPGVRQVATDFFACSTIKSAPKTVKAMSEIMELDKKHPGYVETGLETVSPRLVQNIMPGKVKPYTIEEWPDVIDDALGILDDNHWFTVASMMTGLPKETEQDVIRSIEFIDRIKHHNVFVWVFPLMPLRAMLKNAAKWAPEYTPLRQELILKATRHSISLINREAPRILKVLPVWARPPALLALKYVTGMTLHFFKGADEAIARHEDRLNLYKDLQYAHNKEGEAVMHVSSVVNELVKIGGGSTTLLPEEEQNLLQGS</sequence>
<dbReference type="KEGG" id="nga:Ngar_c34180"/>
<dbReference type="BioCyc" id="CNIT1237085:G1324-3419-MONOMER"/>
<dbReference type="InterPro" id="IPR006638">
    <property type="entry name" value="Elp3/MiaA/NifB-like_rSAM"/>
</dbReference>
<name>K0ILD2_NITGG</name>
<dbReference type="Gene3D" id="3.80.30.20">
    <property type="entry name" value="tm_1862 like domain"/>
    <property type="match status" value="1"/>
</dbReference>
<organism evidence="2 3">
    <name type="scientific">Nitrososphaera gargensis (strain Ga9.2)</name>
    <dbReference type="NCBI Taxonomy" id="1237085"/>
    <lineage>
        <taxon>Archaea</taxon>
        <taxon>Nitrososphaerota</taxon>
        <taxon>Nitrososphaeria</taxon>
        <taxon>Nitrososphaerales</taxon>
        <taxon>Nitrososphaeraceae</taxon>
        <taxon>Nitrososphaera</taxon>
    </lineage>
</organism>
<protein>
    <submittedName>
        <fullName evidence="2">Putative radical SAM domain protein</fullName>
    </submittedName>
</protein>
<evidence type="ECO:0000259" key="1">
    <source>
        <dbReference type="PROSITE" id="PS51918"/>
    </source>
</evidence>
<dbReference type="HOGENOM" id="CLU_032214_0_0_2"/>
<dbReference type="Proteomes" id="UP000008037">
    <property type="component" value="Chromosome"/>
</dbReference>
<dbReference type="OrthoDB" id="358785at2157"/>
<dbReference type="GO" id="GO:0003824">
    <property type="term" value="F:catalytic activity"/>
    <property type="evidence" value="ECO:0007669"/>
    <property type="project" value="InterPro"/>
</dbReference>
<dbReference type="SUPFAM" id="SSF102114">
    <property type="entry name" value="Radical SAM enzymes"/>
    <property type="match status" value="1"/>
</dbReference>
<dbReference type="InterPro" id="IPR007197">
    <property type="entry name" value="rSAM"/>
</dbReference>
<dbReference type="EMBL" id="CP002408">
    <property type="protein sequence ID" value="AFU60333.1"/>
    <property type="molecule type" value="Genomic_DNA"/>
</dbReference>
<keyword evidence="3" id="KW-1185">Reference proteome</keyword>
<dbReference type="SMART" id="SM00729">
    <property type="entry name" value="Elp3"/>
    <property type="match status" value="1"/>
</dbReference>